<dbReference type="SUPFAM" id="SSF53300">
    <property type="entry name" value="vWA-like"/>
    <property type="match status" value="1"/>
</dbReference>
<dbReference type="PANTHER" id="PTHR24020">
    <property type="entry name" value="COLLAGEN ALPHA"/>
    <property type="match status" value="1"/>
</dbReference>
<keyword evidence="1" id="KW-0732">Signal</keyword>
<feature type="signal peptide" evidence="1">
    <location>
        <begin position="1"/>
        <end position="26"/>
    </location>
</feature>
<protein>
    <recommendedName>
        <fullName evidence="2">VWFA domain-containing protein</fullName>
    </recommendedName>
</protein>
<dbReference type="PANTHER" id="PTHR24020:SF20">
    <property type="entry name" value="PH DOMAIN-CONTAINING PROTEIN"/>
    <property type="match status" value="1"/>
</dbReference>
<feature type="chain" id="PRO_5002110413" description="VWFA domain-containing protein" evidence="1">
    <location>
        <begin position="27"/>
        <end position="223"/>
    </location>
</feature>
<accession>A0A0B6XYQ1</accession>
<dbReference type="PROSITE" id="PS50234">
    <property type="entry name" value="VWFA"/>
    <property type="match status" value="1"/>
</dbReference>
<dbReference type="AlphaFoldDB" id="A0A0B6XYQ1"/>
<evidence type="ECO:0000256" key="1">
    <source>
        <dbReference type="SAM" id="SignalP"/>
    </source>
</evidence>
<dbReference type="InterPro" id="IPR036465">
    <property type="entry name" value="vWFA_dom_sf"/>
</dbReference>
<dbReference type="SMART" id="SM00327">
    <property type="entry name" value="VWA"/>
    <property type="match status" value="1"/>
</dbReference>
<name>A0A0B6XYQ1_9EUPU</name>
<dbReference type="InterPro" id="IPR050525">
    <property type="entry name" value="ECM_Assembly_Org"/>
</dbReference>
<evidence type="ECO:0000259" key="2">
    <source>
        <dbReference type="PROSITE" id="PS50234"/>
    </source>
</evidence>
<dbReference type="EMBL" id="HACG01002083">
    <property type="protein sequence ID" value="CEK48948.1"/>
    <property type="molecule type" value="Transcribed_RNA"/>
</dbReference>
<gene>
    <name evidence="3" type="primary">ORF5775</name>
</gene>
<feature type="domain" description="VWFA" evidence="2">
    <location>
        <begin position="37"/>
        <end position="211"/>
    </location>
</feature>
<evidence type="ECO:0000313" key="3">
    <source>
        <dbReference type="EMBL" id="CEK48948.1"/>
    </source>
</evidence>
<organism evidence="3">
    <name type="scientific">Arion vulgaris</name>
    <dbReference type="NCBI Taxonomy" id="1028688"/>
    <lineage>
        <taxon>Eukaryota</taxon>
        <taxon>Metazoa</taxon>
        <taxon>Spiralia</taxon>
        <taxon>Lophotrochozoa</taxon>
        <taxon>Mollusca</taxon>
        <taxon>Gastropoda</taxon>
        <taxon>Heterobranchia</taxon>
        <taxon>Euthyneura</taxon>
        <taxon>Panpulmonata</taxon>
        <taxon>Eupulmonata</taxon>
        <taxon>Stylommatophora</taxon>
        <taxon>Helicina</taxon>
        <taxon>Arionoidea</taxon>
        <taxon>Arionidae</taxon>
        <taxon>Arion</taxon>
    </lineage>
</organism>
<dbReference type="Pfam" id="PF00092">
    <property type="entry name" value="VWA"/>
    <property type="match status" value="1"/>
</dbReference>
<reference evidence="3" key="1">
    <citation type="submission" date="2014-12" db="EMBL/GenBank/DDBJ databases">
        <title>Insight into the proteome of Arion vulgaris.</title>
        <authorList>
            <person name="Aradska J."/>
            <person name="Bulat T."/>
            <person name="Smidak R."/>
            <person name="Sarate P."/>
            <person name="Gangsoo J."/>
            <person name="Sialana F."/>
            <person name="Bilban M."/>
            <person name="Lubec G."/>
        </authorList>
    </citation>
    <scope>NUCLEOTIDE SEQUENCE</scope>
    <source>
        <tissue evidence="3">Skin</tissue>
    </source>
</reference>
<sequence length="223" mass="24529">THQKARIMQLSTMFVCLLLVPSLTLAASRCAEKLKADIYILVDTSGSMSVNEFNTELSFVVGIISNFTIGLSDVQIAFGLYSTKFVHQFDLNKTTNKSTIIEEVLGKKHLKGYTYTYLALEKITQDGYLSSPTHGSRPGVRKYLLLVSDGTSKDRTKTLAAAKVLRDNGVTIIGVDINKAVQTETREVTGNASNFFHVAKFSNLASIVPQVLGRIYQISKLSK</sequence>
<dbReference type="CDD" id="cd01450">
    <property type="entry name" value="vWFA_subfamily_ECM"/>
    <property type="match status" value="1"/>
</dbReference>
<dbReference type="Gene3D" id="3.40.50.410">
    <property type="entry name" value="von Willebrand factor, type A domain"/>
    <property type="match status" value="1"/>
</dbReference>
<proteinExistence type="predicted"/>
<dbReference type="InterPro" id="IPR002035">
    <property type="entry name" value="VWF_A"/>
</dbReference>
<feature type="non-terminal residue" evidence="3">
    <location>
        <position position="1"/>
    </location>
</feature>